<evidence type="ECO:0000256" key="9">
    <source>
        <dbReference type="ARBA" id="ARBA00048048"/>
    </source>
</evidence>
<gene>
    <name evidence="12" type="ORF">BSAL_61985</name>
</gene>
<dbReference type="OrthoDB" id="9909019at2759"/>
<evidence type="ECO:0000256" key="2">
    <source>
        <dbReference type="ARBA" id="ARBA00022679"/>
    </source>
</evidence>
<dbReference type="PANTHER" id="PTHR22883">
    <property type="entry name" value="ZINC FINGER DHHC DOMAIN CONTAINING PROTEIN"/>
    <property type="match status" value="1"/>
</dbReference>
<feature type="transmembrane region" description="Helical" evidence="10">
    <location>
        <begin position="132"/>
        <end position="152"/>
    </location>
</feature>
<evidence type="ECO:0000259" key="11">
    <source>
        <dbReference type="Pfam" id="PF01529"/>
    </source>
</evidence>
<sequence>MLNHSASTGRLSEGFVKEEGASLLKVSSALGESTTVCCNDDEKDQAASSVCCWRSFCCSCRCVWATDAISTVVCTTVIVVLCAGFQYSWWASAADIDGLQFWLPLDQAAPQDPSSTSMRTCFGDQTERVHRIWFPVVAVQLVLMFATLYLLWSTTLTNPGILPKLPLAATATAPSSDLTQVQYVNGVQVYRPYCGTCNIVRPVRASHCATCNNCVERFDHHCGMIGACIGRRNFHLFFAFLCTITLLCAWTATCSVVLASPTLHCSVVKFGFLIVVIFFSGVLMFQLSAMTAYFIPLVLRNITKREDIKIDRLYHQPPYPGAHPFDKGNPRRNCSAMLCEAYDAVEYV</sequence>
<keyword evidence="5 10" id="KW-0472">Membrane</keyword>
<evidence type="ECO:0000256" key="3">
    <source>
        <dbReference type="ARBA" id="ARBA00022692"/>
    </source>
</evidence>
<proteinExistence type="inferred from homology"/>
<evidence type="ECO:0000256" key="1">
    <source>
        <dbReference type="ARBA" id="ARBA00004127"/>
    </source>
</evidence>
<keyword evidence="8 10" id="KW-0012">Acyltransferase</keyword>
<keyword evidence="2 10" id="KW-0808">Transferase</keyword>
<dbReference type="VEuPathDB" id="TriTrypDB:BSAL_61985"/>
<evidence type="ECO:0000256" key="10">
    <source>
        <dbReference type="RuleBase" id="RU079119"/>
    </source>
</evidence>
<keyword evidence="7" id="KW-0449">Lipoprotein</keyword>
<comment type="catalytic activity">
    <reaction evidence="9 10">
        <text>L-cysteinyl-[protein] + hexadecanoyl-CoA = S-hexadecanoyl-L-cysteinyl-[protein] + CoA</text>
        <dbReference type="Rhea" id="RHEA:36683"/>
        <dbReference type="Rhea" id="RHEA-COMP:10131"/>
        <dbReference type="Rhea" id="RHEA-COMP:11032"/>
        <dbReference type="ChEBI" id="CHEBI:29950"/>
        <dbReference type="ChEBI" id="CHEBI:57287"/>
        <dbReference type="ChEBI" id="CHEBI:57379"/>
        <dbReference type="ChEBI" id="CHEBI:74151"/>
        <dbReference type="EC" id="2.3.1.225"/>
    </reaction>
</comment>
<dbReference type="GO" id="GO:0005783">
    <property type="term" value="C:endoplasmic reticulum"/>
    <property type="evidence" value="ECO:0007669"/>
    <property type="project" value="TreeGrafter"/>
</dbReference>
<dbReference type="GO" id="GO:0006612">
    <property type="term" value="P:protein targeting to membrane"/>
    <property type="evidence" value="ECO:0007669"/>
    <property type="project" value="TreeGrafter"/>
</dbReference>
<dbReference type="Pfam" id="PF01529">
    <property type="entry name" value="DHHC"/>
    <property type="match status" value="1"/>
</dbReference>
<feature type="transmembrane region" description="Helical" evidence="10">
    <location>
        <begin position="270"/>
        <end position="295"/>
    </location>
</feature>
<feature type="domain" description="Palmitoyltransferase DHHC" evidence="11">
    <location>
        <begin position="192"/>
        <end position="309"/>
    </location>
</feature>
<dbReference type="Proteomes" id="UP000051952">
    <property type="component" value="Unassembled WGS sequence"/>
</dbReference>
<comment type="subcellular location">
    <subcellularLocation>
        <location evidence="1">Endomembrane system</location>
        <topology evidence="1">Multi-pass membrane protein</topology>
    </subcellularLocation>
</comment>
<protein>
    <recommendedName>
        <fullName evidence="10">Palmitoyltransferase</fullName>
        <ecNumber evidence="10">2.3.1.225</ecNumber>
    </recommendedName>
</protein>
<reference evidence="13" key="1">
    <citation type="submission" date="2015-09" db="EMBL/GenBank/DDBJ databases">
        <authorList>
            <consortium name="Pathogen Informatics"/>
        </authorList>
    </citation>
    <scope>NUCLEOTIDE SEQUENCE [LARGE SCALE GENOMIC DNA]</scope>
    <source>
        <strain evidence="13">Lake Konstanz</strain>
    </source>
</reference>
<comment type="domain">
    <text evidence="10">The DHHC domain is required for palmitoyltransferase activity.</text>
</comment>
<comment type="similarity">
    <text evidence="10">Belongs to the DHHC palmitoyltransferase family.</text>
</comment>
<name>A0A0S4IR23_BODSA</name>
<dbReference type="PANTHER" id="PTHR22883:SF43">
    <property type="entry name" value="PALMITOYLTRANSFERASE APP"/>
    <property type="match status" value="1"/>
</dbReference>
<dbReference type="GO" id="GO:0005794">
    <property type="term" value="C:Golgi apparatus"/>
    <property type="evidence" value="ECO:0007669"/>
    <property type="project" value="TreeGrafter"/>
</dbReference>
<evidence type="ECO:0000256" key="6">
    <source>
        <dbReference type="ARBA" id="ARBA00023139"/>
    </source>
</evidence>
<dbReference type="EC" id="2.3.1.225" evidence="10"/>
<dbReference type="AlphaFoldDB" id="A0A0S4IR23"/>
<dbReference type="InterPro" id="IPR001594">
    <property type="entry name" value="Palmitoyltrfase_DHHC"/>
</dbReference>
<evidence type="ECO:0000313" key="12">
    <source>
        <dbReference type="EMBL" id="CUF37803.1"/>
    </source>
</evidence>
<evidence type="ECO:0000256" key="7">
    <source>
        <dbReference type="ARBA" id="ARBA00023288"/>
    </source>
</evidence>
<feature type="transmembrane region" description="Helical" evidence="10">
    <location>
        <begin position="234"/>
        <end position="258"/>
    </location>
</feature>
<dbReference type="GO" id="GO:0019706">
    <property type="term" value="F:protein-cysteine S-palmitoyltransferase activity"/>
    <property type="evidence" value="ECO:0007669"/>
    <property type="project" value="UniProtKB-EC"/>
</dbReference>
<keyword evidence="4 10" id="KW-1133">Transmembrane helix</keyword>
<keyword evidence="3 10" id="KW-0812">Transmembrane</keyword>
<evidence type="ECO:0000313" key="13">
    <source>
        <dbReference type="Proteomes" id="UP000051952"/>
    </source>
</evidence>
<keyword evidence="13" id="KW-1185">Reference proteome</keyword>
<keyword evidence="6" id="KW-0564">Palmitate</keyword>
<evidence type="ECO:0000256" key="4">
    <source>
        <dbReference type="ARBA" id="ARBA00022989"/>
    </source>
</evidence>
<accession>A0A0S4IR23</accession>
<dbReference type="EMBL" id="CYKH01000311">
    <property type="protein sequence ID" value="CUF37803.1"/>
    <property type="molecule type" value="Genomic_DNA"/>
</dbReference>
<evidence type="ECO:0000256" key="8">
    <source>
        <dbReference type="ARBA" id="ARBA00023315"/>
    </source>
</evidence>
<evidence type="ECO:0000256" key="5">
    <source>
        <dbReference type="ARBA" id="ARBA00023136"/>
    </source>
</evidence>
<dbReference type="PROSITE" id="PS50216">
    <property type="entry name" value="DHHC"/>
    <property type="match status" value="1"/>
</dbReference>
<dbReference type="InterPro" id="IPR039859">
    <property type="entry name" value="PFA4/ZDH16/20/ERF2-like"/>
</dbReference>
<organism evidence="12 13">
    <name type="scientific">Bodo saltans</name>
    <name type="common">Flagellated protozoan</name>
    <dbReference type="NCBI Taxonomy" id="75058"/>
    <lineage>
        <taxon>Eukaryota</taxon>
        <taxon>Discoba</taxon>
        <taxon>Euglenozoa</taxon>
        <taxon>Kinetoplastea</taxon>
        <taxon>Metakinetoplastina</taxon>
        <taxon>Eubodonida</taxon>
        <taxon>Bodonidae</taxon>
        <taxon>Bodo</taxon>
    </lineage>
</organism>